<dbReference type="EMBL" id="JAEMOP010000002">
    <property type="protein sequence ID" value="MBJ7316165.1"/>
    <property type="molecule type" value="Genomic_DNA"/>
</dbReference>
<organism evidence="2 3">
    <name type="scientific">Idiomarina abyssalis</name>
    <dbReference type="NCBI Taxonomy" id="86102"/>
    <lineage>
        <taxon>Bacteria</taxon>
        <taxon>Pseudomonadati</taxon>
        <taxon>Pseudomonadota</taxon>
        <taxon>Gammaproteobacteria</taxon>
        <taxon>Alteromonadales</taxon>
        <taxon>Idiomarinaceae</taxon>
        <taxon>Idiomarina</taxon>
    </lineage>
</organism>
<dbReference type="RefSeq" id="WP_199494556.1">
    <property type="nucleotide sequence ID" value="NZ_JAEMOO010000033.1"/>
</dbReference>
<keyword evidence="4" id="KW-1185">Reference proteome</keyword>
<proteinExistence type="predicted"/>
<dbReference type="InterPro" id="IPR021730">
    <property type="entry name" value="YdbH"/>
</dbReference>
<sequence>MKLWRVLLTILVIAFAIGLLGYSYLNQQLKSLGISDWSIEFERLSINHIIIERLELTIDSLPESSASQSSTVLNLTQILSAEVPAIVPERFDIKSLRVKGTLLPEPISATFKLLNREPLQLKVNSREPVTASLQLTRENGSLDLSAQHDSATLQANYNYSSGQLTADASYLLAAQNVADSLSTGQIPMSAQWQGNFSPDTEFTSLESITSALSGELLLSVKNSVEIVAADSTTAASGKLQLNLSKGVINFYTLELNGETNNLMSLNVPELPVQLESVTWQLSSNDQLALPLLKIQQAVNRTHWPVSAKAVAKGKKNETLNLSSELSVEQKQWQFNSVNFDHLNLQLHNVALPVAEQSLIINKLTAAFSGQISNETATLQSTESMHIEFSHLTDDATAVVNFSHVFYPYSEPDDITAELGLSIHADALSFDQLPQIKAAFNSDFKYRQQKLIGNGELRLGEHIRVQHHSEITTNRLQSKVKIHDFNWKQTPQLDTLLKHFTPQVVISKATINGHADVNFDWNDNRWQLDNGQVDIQQSDWVADTLSAVDSSLNFQFNANNEQLHVNNAQLYISSVQQGFTLGPVTAEFGAQIPFDNPKQSTLNLTSHSIKGLGGSISIPNQSYSMANKFALPVVFEEISLGELMRQYPSNKVAIDGNVSGTIPVHWDSNQFTVDRGYLNALAPGGHLQVDSSALVSVAGNNPSLQTLAGVLSNFYYQQLSTVIDYDKNGKLTLAVKLKGSNPEVENGRPVELNVNLEEDLPALMKGLTLSNSLNEAIRKRVQQKIN</sequence>
<dbReference type="Pfam" id="PF11739">
    <property type="entry name" value="YdbH-like"/>
    <property type="match status" value="1"/>
</dbReference>
<dbReference type="EMBL" id="JAEMOS010000026">
    <property type="protein sequence ID" value="MBJ7267087.1"/>
    <property type="molecule type" value="Genomic_DNA"/>
</dbReference>
<comment type="caution">
    <text evidence="2">The sequence shown here is derived from an EMBL/GenBank/DDBJ whole genome shotgun (WGS) entry which is preliminary data.</text>
</comment>
<gene>
    <name evidence="1" type="ORF">JHC10_09070</name>
    <name evidence="2" type="ORF">JHC11_09215</name>
</gene>
<name>A0A8I1G9L9_9GAMM</name>
<evidence type="ECO:0000313" key="2">
    <source>
        <dbReference type="EMBL" id="MBJ7316165.1"/>
    </source>
</evidence>
<evidence type="ECO:0000313" key="3">
    <source>
        <dbReference type="Proteomes" id="UP000621390"/>
    </source>
</evidence>
<evidence type="ECO:0000313" key="1">
    <source>
        <dbReference type="EMBL" id="MBJ7267087.1"/>
    </source>
</evidence>
<evidence type="ECO:0000313" key="4">
    <source>
        <dbReference type="Proteomes" id="UP000655994"/>
    </source>
</evidence>
<reference evidence="2 4" key="1">
    <citation type="submission" date="2020-09" db="EMBL/GenBank/DDBJ databases">
        <title>Draft Genomes of Bacterial Isolates from North Pond Shallow Sediments.</title>
        <authorList>
            <person name="Kiel Reese B."/>
            <person name="Mullis M."/>
            <person name="Weisend R.E."/>
        </authorList>
    </citation>
    <scope>NUCLEOTIDE SEQUENCE</scope>
    <source>
        <strain evidence="2">KJE-2</strain>
        <strain evidence="1 4">KJE-3</strain>
    </source>
</reference>
<protein>
    <submittedName>
        <fullName evidence="2">YdbH domain-containing protein</fullName>
    </submittedName>
</protein>
<dbReference type="AlphaFoldDB" id="A0A8I1G9L9"/>
<dbReference type="Proteomes" id="UP000655994">
    <property type="component" value="Unassembled WGS sequence"/>
</dbReference>
<dbReference type="Proteomes" id="UP000621390">
    <property type="component" value="Unassembled WGS sequence"/>
</dbReference>
<accession>A0A8I1G9L9</accession>